<keyword evidence="2" id="KW-1185">Reference proteome</keyword>
<organism evidence="1 2">
    <name type="scientific">Myotis brandtii</name>
    <name type="common">Brandt's bat</name>
    <dbReference type="NCBI Taxonomy" id="109478"/>
    <lineage>
        <taxon>Eukaryota</taxon>
        <taxon>Metazoa</taxon>
        <taxon>Chordata</taxon>
        <taxon>Craniata</taxon>
        <taxon>Vertebrata</taxon>
        <taxon>Euteleostomi</taxon>
        <taxon>Mammalia</taxon>
        <taxon>Eutheria</taxon>
        <taxon>Laurasiatheria</taxon>
        <taxon>Chiroptera</taxon>
        <taxon>Yangochiroptera</taxon>
        <taxon>Vespertilionidae</taxon>
        <taxon>Myotis</taxon>
    </lineage>
</organism>
<dbReference type="Proteomes" id="UP000052978">
    <property type="component" value="Unassembled WGS sequence"/>
</dbReference>
<dbReference type="AlphaFoldDB" id="S7PU92"/>
<evidence type="ECO:0000313" key="1">
    <source>
        <dbReference type="EMBL" id="EPQ14453.1"/>
    </source>
</evidence>
<name>S7PU92_MYOBR</name>
<proteinExistence type="predicted"/>
<gene>
    <name evidence="1" type="ORF">D623_10023910</name>
</gene>
<protein>
    <submittedName>
        <fullName evidence="1">Uncharacterized protein</fullName>
    </submittedName>
</protein>
<dbReference type="EMBL" id="KE163946">
    <property type="protein sequence ID" value="EPQ14453.1"/>
    <property type="molecule type" value="Genomic_DNA"/>
</dbReference>
<evidence type="ECO:0000313" key="2">
    <source>
        <dbReference type="Proteomes" id="UP000052978"/>
    </source>
</evidence>
<sequence>MDLSFTADGGLENPTFAFCVTLGVPETPAPVAPSKAKREQFGSDHELPKWLMARRSVSRGGCGVSRT</sequence>
<accession>S7PU92</accession>
<reference evidence="1 2" key="1">
    <citation type="journal article" date="2013" name="Nat. Commun.">
        <title>Genome analysis reveals insights into physiology and longevity of the Brandt's bat Myotis brandtii.</title>
        <authorList>
            <person name="Seim I."/>
            <person name="Fang X."/>
            <person name="Xiong Z."/>
            <person name="Lobanov A.V."/>
            <person name="Huang Z."/>
            <person name="Ma S."/>
            <person name="Feng Y."/>
            <person name="Turanov A.A."/>
            <person name="Zhu Y."/>
            <person name="Lenz T.L."/>
            <person name="Gerashchenko M.V."/>
            <person name="Fan D."/>
            <person name="Hee Yim S."/>
            <person name="Yao X."/>
            <person name="Jordan D."/>
            <person name="Xiong Y."/>
            <person name="Ma Y."/>
            <person name="Lyapunov A.N."/>
            <person name="Chen G."/>
            <person name="Kulakova O.I."/>
            <person name="Sun Y."/>
            <person name="Lee S.G."/>
            <person name="Bronson R.T."/>
            <person name="Moskalev A.A."/>
            <person name="Sunyaev S.R."/>
            <person name="Zhang G."/>
            <person name="Krogh A."/>
            <person name="Wang J."/>
            <person name="Gladyshev V.N."/>
        </authorList>
    </citation>
    <scope>NUCLEOTIDE SEQUENCE [LARGE SCALE GENOMIC DNA]</scope>
</reference>